<feature type="region of interest" description="Disordered" evidence="1">
    <location>
        <begin position="253"/>
        <end position="286"/>
    </location>
</feature>
<accession>A0A7W3JAI7</accession>
<keyword evidence="2" id="KW-0732">Signal</keyword>
<feature type="compositionally biased region" description="Polar residues" evidence="1">
    <location>
        <begin position="781"/>
        <end position="802"/>
    </location>
</feature>
<feature type="signal peptide" evidence="2">
    <location>
        <begin position="1"/>
        <end position="20"/>
    </location>
</feature>
<dbReference type="InterPro" id="IPR013320">
    <property type="entry name" value="ConA-like_dom_sf"/>
</dbReference>
<evidence type="ECO:0000313" key="4">
    <source>
        <dbReference type="EMBL" id="MBA8809253.1"/>
    </source>
</evidence>
<dbReference type="Gene3D" id="2.60.120.200">
    <property type="match status" value="1"/>
</dbReference>
<proteinExistence type="predicted"/>
<feature type="domain" description="PKD" evidence="3">
    <location>
        <begin position="689"/>
        <end position="748"/>
    </location>
</feature>
<name>A0A7W3JAI7_9MICO</name>
<organism evidence="4 5">
    <name type="scientific">Promicromonospora sukumoe</name>
    <dbReference type="NCBI Taxonomy" id="88382"/>
    <lineage>
        <taxon>Bacteria</taxon>
        <taxon>Bacillati</taxon>
        <taxon>Actinomycetota</taxon>
        <taxon>Actinomycetes</taxon>
        <taxon>Micrococcales</taxon>
        <taxon>Promicromonosporaceae</taxon>
        <taxon>Promicromonospora</taxon>
    </lineage>
</organism>
<dbReference type="InterPro" id="IPR013783">
    <property type="entry name" value="Ig-like_fold"/>
</dbReference>
<dbReference type="Pfam" id="PF00801">
    <property type="entry name" value="PKD"/>
    <property type="match status" value="1"/>
</dbReference>
<feature type="compositionally biased region" description="Low complexity" evidence="1">
    <location>
        <begin position="260"/>
        <end position="286"/>
    </location>
</feature>
<evidence type="ECO:0000313" key="5">
    <source>
        <dbReference type="Proteomes" id="UP000540568"/>
    </source>
</evidence>
<feature type="region of interest" description="Disordered" evidence="1">
    <location>
        <begin position="777"/>
        <end position="806"/>
    </location>
</feature>
<feature type="chain" id="PRO_5031211165" description="PKD domain-containing protein" evidence="2">
    <location>
        <begin position="21"/>
        <end position="1034"/>
    </location>
</feature>
<dbReference type="Proteomes" id="UP000540568">
    <property type="component" value="Unassembled WGS sequence"/>
</dbReference>
<evidence type="ECO:0000256" key="2">
    <source>
        <dbReference type="SAM" id="SignalP"/>
    </source>
</evidence>
<evidence type="ECO:0000256" key="1">
    <source>
        <dbReference type="SAM" id="MobiDB-lite"/>
    </source>
</evidence>
<dbReference type="Gene3D" id="2.60.40.10">
    <property type="entry name" value="Immunoglobulins"/>
    <property type="match status" value="1"/>
</dbReference>
<reference evidence="4 5" key="1">
    <citation type="submission" date="2020-07" db="EMBL/GenBank/DDBJ databases">
        <title>Sequencing the genomes of 1000 actinobacteria strains.</title>
        <authorList>
            <person name="Klenk H.-P."/>
        </authorList>
    </citation>
    <scope>NUCLEOTIDE SEQUENCE [LARGE SCALE GENOMIC DNA]</scope>
    <source>
        <strain evidence="4 5">DSM 44121</strain>
    </source>
</reference>
<dbReference type="Pfam" id="PF13385">
    <property type="entry name" value="Laminin_G_3"/>
    <property type="match status" value="1"/>
</dbReference>
<dbReference type="RefSeq" id="WP_182617996.1">
    <property type="nucleotide sequence ID" value="NZ_BAAATF010000003.1"/>
</dbReference>
<keyword evidence="5" id="KW-1185">Reference proteome</keyword>
<evidence type="ECO:0000259" key="3">
    <source>
        <dbReference type="Pfam" id="PF00801"/>
    </source>
</evidence>
<sequence length="1034" mass="109509">MSAIVAGAVALVMVASGATAAMTDLDDMAFSALGVGLAAEDCDSVAPTMDAAFEMAVRCGHEVAAQDSYSPWETSYAQPNGLDVRWSSSASAVRAGQDDGSWASVDRTVEPSDVDGDGRLDVAAPVFDVSFASGVDDAEPLAKVEREGHWIEYDVPFDLPEPVVEGDVVTYPAVMGEGIDLIVQADPEATGFRELIRVADEEAASNPELEELAFDVRVSPGLTLVDEGDGFAAIDAEGEQVFLAPVPLMWSEPEQPSAEPVPSAARVGAAGASDAESAAGDEPAAPGMAHREDLAELPVDVEPTTESGRSATVSIVPDQEMLVGEGAVFPVVIDPSVTGVTLNEWAGVKSAWPTSSSGYKFQDRPLGDHGVGLCDAASSYGAECAGVTSKQRVLYEFRATKVGELRSMDVTGAEFSVSGVFGATCQAAGTMLYQLGNAQVSTSTSWNSMASWSTQVGSKSVIHRSGCDGRQVRIGFDVTESAKKVASSNWSYLTLGLKVDESTMSKWKRYAGSQYNGDADHGATLSVTYNRPPGDPKYLKTWVDGIDKGCRPATSRAYLRTTRPTVGATITDPDGTQSKGQFEVWNTATENKVWGAYSGLKAGGQHKLMVSSGKLFNGNIYRWRVRAVDPAGATGAWSAWCYFEVDTAPPHTPTVDPVTVGVEAVYPNVEKGGLESGGAGQEGKFLLGAQGSTDTVRYEWSFGTDTFSEGESVAPGANHTISYTPKRPGAITLSVKAFDRAGNASLSVREYKFDVAPAIATAVWPLDDGTGTVASERVQGKGTQPLQFRGTETNSTLPQWTTGPHEEFESRAGDKAVSFDGVDDRLVTDGPVVDTSKSFVVSAHVWLDPNTSLTGQHVALSQNGTRTSPFTLGYRASCAAMNSKPCWSFIMYGSDTDGASAVSAQAPFEAKPGEWVHLTGAYDDKTDEVKVWACQIGTRQTPLPGDPVVGVAATKLTTSWTTNAPFSVGRRLMSGVQDNFWQGRVDNVRVFDGQVVAESKIRRLCQGSDFETFTGTGDADEAMALLDPTEKEDM</sequence>
<comment type="caution">
    <text evidence="4">The sequence shown here is derived from an EMBL/GenBank/DDBJ whole genome shotgun (WGS) entry which is preliminary data.</text>
</comment>
<gene>
    <name evidence="4" type="ORF">FHX71_003195</name>
</gene>
<dbReference type="GO" id="GO:0005975">
    <property type="term" value="P:carbohydrate metabolic process"/>
    <property type="evidence" value="ECO:0007669"/>
    <property type="project" value="UniProtKB-ARBA"/>
</dbReference>
<protein>
    <recommendedName>
        <fullName evidence="3">PKD domain-containing protein</fullName>
    </recommendedName>
</protein>
<dbReference type="EMBL" id="JACGWV010000001">
    <property type="protein sequence ID" value="MBA8809253.1"/>
    <property type="molecule type" value="Genomic_DNA"/>
</dbReference>
<dbReference type="SUPFAM" id="SSF49899">
    <property type="entry name" value="Concanavalin A-like lectins/glucanases"/>
    <property type="match status" value="1"/>
</dbReference>
<dbReference type="InterPro" id="IPR000601">
    <property type="entry name" value="PKD_dom"/>
</dbReference>
<dbReference type="AlphaFoldDB" id="A0A7W3JAI7"/>